<feature type="compositionally biased region" description="Low complexity" evidence="1">
    <location>
        <begin position="36"/>
        <end position="48"/>
    </location>
</feature>
<feature type="compositionally biased region" description="Polar residues" evidence="1">
    <location>
        <begin position="650"/>
        <end position="659"/>
    </location>
</feature>
<feature type="compositionally biased region" description="Basic and acidic residues" evidence="1">
    <location>
        <begin position="660"/>
        <end position="676"/>
    </location>
</feature>
<dbReference type="EMBL" id="UYRR01031063">
    <property type="protein sequence ID" value="VDK44897.1"/>
    <property type="molecule type" value="Genomic_DNA"/>
</dbReference>
<feature type="compositionally biased region" description="Basic and acidic residues" evidence="1">
    <location>
        <begin position="466"/>
        <end position="489"/>
    </location>
</feature>
<feature type="region of interest" description="Disordered" evidence="1">
    <location>
        <begin position="374"/>
        <end position="497"/>
    </location>
</feature>
<reference evidence="4" key="1">
    <citation type="submission" date="2017-02" db="UniProtKB">
        <authorList>
            <consortium name="WormBaseParasite"/>
        </authorList>
    </citation>
    <scope>IDENTIFICATION</scope>
</reference>
<feature type="compositionally biased region" description="Polar residues" evidence="1">
    <location>
        <begin position="718"/>
        <end position="729"/>
    </location>
</feature>
<dbReference type="WBParaSite" id="ASIM_0001189701-mRNA-1">
    <property type="protein sequence ID" value="ASIM_0001189701-mRNA-1"/>
    <property type="gene ID" value="ASIM_0001189701"/>
</dbReference>
<dbReference type="AlphaFoldDB" id="A0A0M3JUN0"/>
<feature type="compositionally biased region" description="Polar residues" evidence="1">
    <location>
        <begin position="424"/>
        <end position="439"/>
    </location>
</feature>
<reference evidence="2 3" key="2">
    <citation type="submission" date="2018-11" db="EMBL/GenBank/DDBJ databases">
        <authorList>
            <consortium name="Pathogen Informatics"/>
        </authorList>
    </citation>
    <scope>NUCLEOTIDE SEQUENCE [LARGE SCALE GENOMIC DNA]</scope>
</reference>
<sequence length="1050" mass="117504">MDNTRDRSAQNVCNRNATEHSMNKADNPMVETLKDGVSGNTVSVSSSNFKRSGNRGRTWRMRNASRGFSRGAFGKHRFLPVGKHPDYEAYLERCKQERIKLLTSEKAKEEVVMNNGSVVGGFVVHESDDRSVGARKALLRLVGDEVTLEEVDCCDSDEESPLTPANDQQNETNMKVEEELRTDSLDFEKSDRFRDVTVENGSNQDDPLWADEGDWPDLSGEVDEEAVRRAANQPLTVEYNTTQVAPELMSMNSEESQSSRASSRCANRMEPSANGHATKLLSDYEKQEERHSDGRQSLFIPEIFTHDSFKQLFKYPVKSTVALFTSVASVWCWNVQKMSIEAVGSRIKETIDLWNSEALGSGGSFEASSVKAERASSLRISSHRASTASPSHRSRSHHFKNKDAEARKHKSETENSGRLDRRQMQSSTHQKLLKASSSDLLGRHETHSGEHQSYSGKRRRRRKPHRDQLRKQESSKCESRHSSEKDQHAQTEVINKDVLTQNFDKDAVTNQKKHNSVNHPLLSTPISPPQIPVRHRHIAKSSSNFDQRMAVREPFATKKRKEPDSCKLAQVTRSLDCVDNDNEGFSNKVANKQNQLTSYENKQWTIKEVNEKSKQSPNYQRNQRYDKAFRDRKLKSTVHENDHPELCKNVYNSPKSTASFDERTSPLRRFTSEATKKHQRPLPKSSEFCCRAPFISSQSLQGSPRKPSEFPQKPPSRASETFQPSSSRPSEALKQPMVESARILQRPLLGAPSTTYRRSPGSTRTAQKPLSEPVKTEPTRITERLLPEGGSTLAPIKTNSLIESIQQNSSSALIPSLGSVRPNRVRTTIPPKLNVKFNSNITLHKSSATQLPKCEEIEPSRTQPSPLSMTMNQSCRGDSHTIRNQLHPVIGMAMNSRLHDALSSLSAPRAPITNRKVVRTENSNNEMGKQTGSADNDTSMVISLSRPTKSIQYNEEVVLTKKPRWMLTSDSSATLTSTHTAAVSSTFGNNIQLASTSLTTSTTIQQPSTIPRTADKGSEIAVPAARGNETHLSNITSKRIKLRLPSLSSS</sequence>
<name>A0A0M3JUN0_ANISI</name>
<feature type="region of interest" description="Disordered" evidence="1">
    <location>
        <begin position="35"/>
        <end position="56"/>
    </location>
</feature>
<feature type="compositionally biased region" description="Polar residues" evidence="1">
    <location>
        <begin position="860"/>
        <end position="874"/>
    </location>
</feature>
<feature type="compositionally biased region" description="Basic and acidic residues" evidence="1">
    <location>
        <begin position="637"/>
        <end position="646"/>
    </location>
</feature>
<keyword evidence="3" id="KW-1185">Reference proteome</keyword>
<feature type="region of interest" description="Disordered" evidence="1">
    <location>
        <begin position="637"/>
        <end position="778"/>
    </location>
</feature>
<accession>A0A0M3JUN0</accession>
<feature type="region of interest" description="Disordered" evidence="1">
    <location>
        <begin position="252"/>
        <end position="278"/>
    </location>
</feature>
<gene>
    <name evidence="2" type="ORF">ASIM_LOCUS11363</name>
</gene>
<evidence type="ECO:0000313" key="4">
    <source>
        <dbReference type="WBParaSite" id="ASIM_0001189701-mRNA-1"/>
    </source>
</evidence>
<feature type="compositionally biased region" description="Polar residues" evidence="1">
    <location>
        <begin position="378"/>
        <end position="391"/>
    </location>
</feature>
<evidence type="ECO:0000256" key="1">
    <source>
        <dbReference type="SAM" id="MobiDB-lite"/>
    </source>
</evidence>
<feature type="compositionally biased region" description="Low complexity" evidence="1">
    <location>
        <begin position="252"/>
        <end position="266"/>
    </location>
</feature>
<evidence type="ECO:0000313" key="3">
    <source>
        <dbReference type="Proteomes" id="UP000267096"/>
    </source>
</evidence>
<feature type="region of interest" description="Disordered" evidence="1">
    <location>
        <begin position="850"/>
        <end position="874"/>
    </location>
</feature>
<feature type="compositionally biased region" description="Basic residues" evidence="1">
    <location>
        <begin position="456"/>
        <end position="465"/>
    </location>
</feature>
<feature type="compositionally biased region" description="Basic and acidic residues" evidence="1">
    <location>
        <begin position="441"/>
        <end position="450"/>
    </location>
</feature>
<proteinExistence type="predicted"/>
<protein>
    <submittedName>
        <fullName evidence="4">ULP_PROTEASE domain-containing protein</fullName>
    </submittedName>
</protein>
<evidence type="ECO:0000313" key="2">
    <source>
        <dbReference type="EMBL" id="VDK44897.1"/>
    </source>
</evidence>
<dbReference type="Proteomes" id="UP000267096">
    <property type="component" value="Unassembled WGS sequence"/>
</dbReference>
<organism evidence="4">
    <name type="scientific">Anisakis simplex</name>
    <name type="common">Herring worm</name>
    <dbReference type="NCBI Taxonomy" id="6269"/>
    <lineage>
        <taxon>Eukaryota</taxon>
        <taxon>Metazoa</taxon>
        <taxon>Ecdysozoa</taxon>
        <taxon>Nematoda</taxon>
        <taxon>Chromadorea</taxon>
        <taxon>Rhabditida</taxon>
        <taxon>Spirurina</taxon>
        <taxon>Ascaridomorpha</taxon>
        <taxon>Ascaridoidea</taxon>
        <taxon>Anisakidae</taxon>
        <taxon>Anisakis</taxon>
        <taxon>Anisakis simplex complex</taxon>
    </lineage>
</organism>
<feature type="compositionally biased region" description="Basic and acidic residues" evidence="1">
    <location>
        <begin position="401"/>
        <end position="423"/>
    </location>
</feature>
<feature type="compositionally biased region" description="Polar residues" evidence="1">
    <location>
        <begin position="752"/>
        <end position="768"/>
    </location>
</feature>